<name>A0A5S3PSS2_9RHOB</name>
<proteinExistence type="predicted"/>
<evidence type="ECO:0000256" key="12">
    <source>
        <dbReference type="ARBA" id="ARBA00022991"/>
    </source>
</evidence>
<accession>A0A5S3PSS2</accession>
<evidence type="ECO:0000256" key="4">
    <source>
        <dbReference type="ARBA" id="ARBA00022553"/>
    </source>
</evidence>
<dbReference type="PROSITE" id="PS50113">
    <property type="entry name" value="PAC"/>
    <property type="match status" value="1"/>
</dbReference>
<dbReference type="OrthoDB" id="489241at2"/>
<evidence type="ECO:0000256" key="3">
    <source>
        <dbReference type="ARBA" id="ARBA00022543"/>
    </source>
</evidence>
<dbReference type="InterPro" id="IPR035965">
    <property type="entry name" value="PAS-like_dom_sf"/>
</dbReference>
<dbReference type="EMBL" id="VANS01000001">
    <property type="protein sequence ID" value="TMM55655.1"/>
    <property type="molecule type" value="Genomic_DNA"/>
</dbReference>
<evidence type="ECO:0000259" key="14">
    <source>
        <dbReference type="PROSITE" id="PS50112"/>
    </source>
</evidence>
<evidence type="ECO:0000256" key="6">
    <source>
        <dbReference type="ARBA" id="ARBA00022630"/>
    </source>
</evidence>
<dbReference type="Pfam" id="PF13426">
    <property type="entry name" value="PAS_9"/>
    <property type="match status" value="1"/>
</dbReference>
<evidence type="ECO:0000256" key="11">
    <source>
        <dbReference type="ARBA" id="ARBA00022840"/>
    </source>
</evidence>
<dbReference type="NCBIfam" id="TIGR00229">
    <property type="entry name" value="sensory_box"/>
    <property type="match status" value="1"/>
</dbReference>
<comment type="catalytic activity">
    <reaction evidence="1">
        <text>ATP + protein L-histidine = ADP + protein N-phospho-L-histidine.</text>
        <dbReference type="EC" id="2.7.13.3"/>
    </reaction>
</comment>
<dbReference type="InterPro" id="IPR000014">
    <property type="entry name" value="PAS"/>
</dbReference>
<keyword evidence="7" id="KW-0288">FMN</keyword>
<dbReference type="Gene3D" id="3.30.565.10">
    <property type="entry name" value="Histidine kinase-like ATPase, C-terminal domain"/>
    <property type="match status" value="1"/>
</dbReference>
<dbReference type="Proteomes" id="UP000309550">
    <property type="component" value="Unassembled WGS sequence"/>
</dbReference>
<dbReference type="GO" id="GO:0009881">
    <property type="term" value="F:photoreceptor activity"/>
    <property type="evidence" value="ECO:0007669"/>
    <property type="project" value="UniProtKB-KW"/>
</dbReference>
<dbReference type="SMART" id="SM00911">
    <property type="entry name" value="HWE_HK"/>
    <property type="match status" value="1"/>
</dbReference>
<dbReference type="Gene3D" id="3.30.450.20">
    <property type="entry name" value="PAS domain"/>
    <property type="match status" value="1"/>
</dbReference>
<dbReference type="AlphaFoldDB" id="A0A5S3PSS2"/>
<evidence type="ECO:0000256" key="5">
    <source>
        <dbReference type="ARBA" id="ARBA00022606"/>
    </source>
</evidence>
<keyword evidence="10" id="KW-0418">Kinase</keyword>
<comment type="caution">
    <text evidence="16">The sequence shown here is derived from an EMBL/GenBank/DDBJ whole genome shotgun (WGS) entry which is preliminary data.</text>
</comment>
<dbReference type="InterPro" id="IPR036890">
    <property type="entry name" value="HATPase_C_sf"/>
</dbReference>
<evidence type="ECO:0000313" key="17">
    <source>
        <dbReference type="Proteomes" id="UP000309550"/>
    </source>
</evidence>
<dbReference type="PROSITE" id="PS50112">
    <property type="entry name" value="PAS"/>
    <property type="match status" value="1"/>
</dbReference>
<dbReference type="GO" id="GO:0005524">
    <property type="term" value="F:ATP binding"/>
    <property type="evidence" value="ECO:0007669"/>
    <property type="project" value="UniProtKB-KW"/>
</dbReference>
<dbReference type="PANTHER" id="PTHR47429:SF2">
    <property type="entry name" value="PROTEIN TWIN LOV 1"/>
    <property type="match status" value="1"/>
</dbReference>
<dbReference type="InterPro" id="IPR011102">
    <property type="entry name" value="Sig_transdc_His_kinase_HWE"/>
</dbReference>
<evidence type="ECO:0000256" key="13">
    <source>
        <dbReference type="ARBA" id="ARBA00023170"/>
    </source>
</evidence>
<evidence type="ECO:0000256" key="1">
    <source>
        <dbReference type="ARBA" id="ARBA00000085"/>
    </source>
</evidence>
<evidence type="ECO:0000256" key="9">
    <source>
        <dbReference type="ARBA" id="ARBA00022741"/>
    </source>
</evidence>
<keyword evidence="8" id="KW-0808">Transferase</keyword>
<feature type="domain" description="PAC" evidence="15">
    <location>
        <begin position="73"/>
        <end position="125"/>
    </location>
</feature>
<gene>
    <name evidence="16" type="ORF">FDT80_07205</name>
</gene>
<evidence type="ECO:0000256" key="7">
    <source>
        <dbReference type="ARBA" id="ARBA00022643"/>
    </source>
</evidence>
<keyword evidence="12" id="KW-0157">Chromophore</keyword>
<protein>
    <recommendedName>
        <fullName evidence="2">histidine kinase</fullName>
        <ecNumber evidence="2">2.7.13.3</ecNumber>
    </recommendedName>
</protein>
<dbReference type="EC" id="2.7.13.3" evidence="2"/>
<sequence length="317" mass="34756">MAQALRHTRLPLCFTDPTLPDNPIIYANSAFCELTGYPLDEILGRNCRFLQGDATTTDSIDNIRRIIEKQEVATVEILNYRKDGTPFVNALQIGPIMDDDGKIAFYFGSQLDITAEHERQKTARKLANDELLHRLRNIVNVMSVTVKMTARSERDPVDMGHKINARLHALSDAHFSTFGESMNNSIEVSTLASSILTAYAPLGQAQFELLGPNFLLPGGLTSPVTLLMHELATNAVKHGALSVETGHVAFHWSLSETANDRTLICHWRETDGPEVKVPERASGSQIVQALVAAAGGTLSFDWRPEGLVVEASLPVGN</sequence>
<dbReference type="Pfam" id="PF07536">
    <property type="entry name" value="HWE_HK"/>
    <property type="match status" value="1"/>
</dbReference>
<keyword evidence="9" id="KW-0547">Nucleotide-binding</keyword>
<keyword evidence="6" id="KW-0285">Flavoprotein</keyword>
<dbReference type="PANTHER" id="PTHR47429">
    <property type="entry name" value="PROTEIN TWIN LOV 1"/>
    <property type="match status" value="1"/>
</dbReference>
<feature type="domain" description="PAS" evidence="14">
    <location>
        <begin position="1"/>
        <end position="46"/>
    </location>
</feature>
<dbReference type="GO" id="GO:0004673">
    <property type="term" value="F:protein histidine kinase activity"/>
    <property type="evidence" value="ECO:0007669"/>
    <property type="project" value="UniProtKB-EC"/>
</dbReference>
<dbReference type="SMART" id="SM00086">
    <property type="entry name" value="PAC"/>
    <property type="match status" value="1"/>
</dbReference>
<evidence type="ECO:0000313" key="16">
    <source>
        <dbReference type="EMBL" id="TMM55655.1"/>
    </source>
</evidence>
<dbReference type="SUPFAM" id="SSF55785">
    <property type="entry name" value="PYP-like sensor domain (PAS domain)"/>
    <property type="match status" value="1"/>
</dbReference>
<dbReference type="CDD" id="cd00130">
    <property type="entry name" value="PAS"/>
    <property type="match status" value="1"/>
</dbReference>
<evidence type="ECO:0000256" key="10">
    <source>
        <dbReference type="ARBA" id="ARBA00022777"/>
    </source>
</evidence>
<keyword evidence="5" id="KW-0716">Sensory transduction</keyword>
<keyword evidence="17" id="KW-1185">Reference proteome</keyword>
<dbReference type="InterPro" id="IPR000700">
    <property type="entry name" value="PAS-assoc_C"/>
</dbReference>
<keyword evidence="13" id="KW-0675">Receptor</keyword>
<evidence type="ECO:0000256" key="2">
    <source>
        <dbReference type="ARBA" id="ARBA00012438"/>
    </source>
</evidence>
<dbReference type="InterPro" id="IPR001610">
    <property type="entry name" value="PAC"/>
</dbReference>
<evidence type="ECO:0000256" key="8">
    <source>
        <dbReference type="ARBA" id="ARBA00022679"/>
    </source>
</evidence>
<reference evidence="16 17" key="1">
    <citation type="submission" date="2019-05" db="EMBL/GenBank/DDBJ databases">
        <title>Sulfitobacter sabulilitoris sp. nov., isolated from a marine sand.</title>
        <authorList>
            <person name="Yoon J.-H."/>
        </authorList>
    </citation>
    <scope>NUCLEOTIDE SEQUENCE [LARGE SCALE GENOMIC DNA]</scope>
    <source>
        <strain evidence="16 17">HSMS-29</strain>
    </source>
</reference>
<keyword evidence="4" id="KW-0597">Phosphoprotein</keyword>
<evidence type="ECO:0000259" key="15">
    <source>
        <dbReference type="PROSITE" id="PS50113"/>
    </source>
</evidence>
<organism evidence="16 17">
    <name type="scientific">Sulfitobacter sabulilitoris</name>
    <dbReference type="NCBI Taxonomy" id="2562655"/>
    <lineage>
        <taxon>Bacteria</taxon>
        <taxon>Pseudomonadati</taxon>
        <taxon>Pseudomonadota</taxon>
        <taxon>Alphaproteobacteria</taxon>
        <taxon>Rhodobacterales</taxon>
        <taxon>Roseobacteraceae</taxon>
        <taxon>Sulfitobacter</taxon>
    </lineage>
</organism>
<keyword evidence="11" id="KW-0067">ATP-binding</keyword>
<keyword evidence="3" id="KW-0600">Photoreceptor protein</keyword>